<organism evidence="7 8">
    <name type="scientific">Oedothorax gibbosus</name>
    <dbReference type="NCBI Taxonomy" id="931172"/>
    <lineage>
        <taxon>Eukaryota</taxon>
        <taxon>Metazoa</taxon>
        <taxon>Ecdysozoa</taxon>
        <taxon>Arthropoda</taxon>
        <taxon>Chelicerata</taxon>
        <taxon>Arachnida</taxon>
        <taxon>Araneae</taxon>
        <taxon>Araneomorphae</taxon>
        <taxon>Entelegynae</taxon>
        <taxon>Araneoidea</taxon>
        <taxon>Linyphiidae</taxon>
        <taxon>Erigoninae</taxon>
        <taxon>Oedothorax</taxon>
    </lineage>
</organism>
<dbReference type="InterPro" id="IPR051041">
    <property type="entry name" value="FMRFamide-related_np"/>
</dbReference>
<accession>A0AAV6V3D9</accession>
<evidence type="ECO:0000256" key="4">
    <source>
        <dbReference type="ARBA" id="ARBA00022737"/>
    </source>
</evidence>
<evidence type="ECO:0000256" key="3">
    <source>
        <dbReference type="ARBA" id="ARBA00022525"/>
    </source>
</evidence>
<keyword evidence="3" id="KW-0964">Secreted</keyword>
<proteinExistence type="inferred from homology"/>
<keyword evidence="4" id="KW-0677">Repeat</keyword>
<sequence length="296" mass="34079">MQIATWESYNAFGKKSDPWESHTMHFGKKSDSWDSHNTMHFGKKSDPWDSHNTMHFGKRSDAWDSHNTMHFGKRSDPWDSHNTMHFGKRSDPWDSHKTLHFGKKSEWSGNQSSLNSDLPVGNTNGASTFPTVPQMMYLDDSQEIRLKWNEYLSQLLKEGTISDSEVQSLKQYLTSLLQKGYISPEEPAFRNEQILLEFLGLISDSEDTSNKIQQAEYEEGAADMDGDPDPQPGMKAVNKRYWAPFQGPKSIIYPHAWFASQIRRSVPGMEGARMFETRMAEKKEDPVNSFMHFGKR</sequence>
<dbReference type="PANTHER" id="PTHR20986">
    <property type="entry name" value="FMRFAMIDE-RELATED PEPTIDES"/>
    <property type="match status" value="1"/>
</dbReference>
<reference evidence="7 8" key="1">
    <citation type="journal article" date="2022" name="Nat. Ecol. Evol.">
        <title>A masculinizing supergene underlies an exaggerated male reproductive morph in a spider.</title>
        <authorList>
            <person name="Hendrickx F."/>
            <person name="De Corte Z."/>
            <person name="Sonet G."/>
            <person name="Van Belleghem S.M."/>
            <person name="Kostlbacher S."/>
            <person name="Vangestel C."/>
        </authorList>
    </citation>
    <scope>NUCLEOTIDE SEQUENCE [LARGE SCALE GENOMIC DNA]</scope>
    <source>
        <strain evidence="7">W744_W776</strain>
    </source>
</reference>
<keyword evidence="6" id="KW-0527">Neuropeptide</keyword>
<protein>
    <submittedName>
        <fullName evidence="7">Uncharacterized protein</fullName>
    </submittedName>
</protein>
<dbReference type="EMBL" id="JAFNEN010000163">
    <property type="protein sequence ID" value="KAG8191230.1"/>
    <property type="molecule type" value="Genomic_DNA"/>
</dbReference>
<dbReference type="Pfam" id="PF01581">
    <property type="entry name" value="FARP"/>
    <property type="match status" value="4"/>
</dbReference>
<comment type="caution">
    <text evidence="7">The sequence shown here is derived from an EMBL/GenBank/DDBJ whole genome shotgun (WGS) entry which is preliminary data.</text>
</comment>
<dbReference type="AlphaFoldDB" id="A0AAV6V3D9"/>
<evidence type="ECO:0000256" key="1">
    <source>
        <dbReference type="ARBA" id="ARBA00004613"/>
    </source>
</evidence>
<name>A0AAV6V3D9_9ARAC</name>
<evidence type="ECO:0000256" key="5">
    <source>
        <dbReference type="ARBA" id="ARBA00022815"/>
    </source>
</evidence>
<dbReference type="InterPro" id="IPR002544">
    <property type="entry name" value="FMRFamid-related_peptide-like"/>
</dbReference>
<dbReference type="PANTHER" id="PTHR20986:SF22">
    <property type="entry name" value="FMRFAMIDE-RELATED PEPTIDES"/>
    <property type="match status" value="1"/>
</dbReference>
<evidence type="ECO:0000313" key="8">
    <source>
        <dbReference type="Proteomes" id="UP000827092"/>
    </source>
</evidence>
<dbReference type="GO" id="GO:0005576">
    <property type="term" value="C:extracellular region"/>
    <property type="evidence" value="ECO:0007669"/>
    <property type="project" value="UniProtKB-SubCell"/>
</dbReference>
<comment type="similarity">
    <text evidence="2">Belongs to the FARP (FMRFamide related peptide) family.</text>
</comment>
<gene>
    <name evidence="7" type="ORF">JTE90_021964</name>
</gene>
<dbReference type="Proteomes" id="UP000827092">
    <property type="component" value="Unassembled WGS sequence"/>
</dbReference>
<keyword evidence="8" id="KW-1185">Reference proteome</keyword>
<dbReference type="GO" id="GO:0007218">
    <property type="term" value="P:neuropeptide signaling pathway"/>
    <property type="evidence" value="ECO:0007669"/>
    <property type="project" value="UniProtKB-KW"/>
</dbReference>
<comment type="subcellular location">
    <subcellularLocation>
        <location evidence="1">Secreted</location>
    </subcellularLocation>
</comment>
<evidence type="ECO:0000256" key="2">
    <source>
        <dbReference type="ARBA" id="ARBA00006356"/>
    </source>
</evidence>
<evidence type="ECO:0000313" key="7">
    <source>
        <dbReference type="EMBL" id="KAG8191230.1"/>
    </source>
</evidence>
<evidence type="ECO:0000256" key="6">
    <source>
        <dbReference type="ARBA" id="ARBA00023320"/>
    </source>
</evidence>
<keyword evidence="5" id="KW-0027">Amidation</keyword>